<protein>
    <recommendedName>
        <fullName evidence="4">MalT-like TPR region domain-containing protein</fullName>
    </recommendedName>
</protein>
<dbReference type="Proteomes" id="UP000271624">
    <property type="component" value="Unassembled WGS sequence"/>
</dbReference>
<dbReference type="EMBL" id="RSCL01000027">
    <property type="protein sequence ID" value="RUS99148.1"/>
    <property type="molecule type" value="Genomic_DNA"/>
</dbReference>
<feature type="compositionally biased region" description="Polar residues" evidence="1">
    <location>
        <begin position="1"/>
        <end position="24"/>
    </location>
</feature>
<evidence type="ECO:0000313" key="3">
    <source>
        <dbReference type="Proteomes" id="UP000271624"/>
    </source>
</evidence>
<accession>A0A433UZA0</accession>
<dbReference type="InterPro" id="IPR011990">
    <property type="entry name" value="TPR-like_helical_dom_sf"/>
</dbReference>
<reference evidence="2" key="1">
    <citation type="submission" date="2018-12" db="EMBL/GenBank/DDBJ databases">
        <authorList>
            <person name="Will S."/>
            <person name="Neumann-Schaal M."/>
            <person name="Henke P."/>
        </authorList>
    </citation>
    <scope>NUCLEOTIDE SEQUENCE</scope>
    <source>
        <strain evidence="2">PCC 7102</strain>
    </source>
</reference>
<dbReference type="InterPro" id="IPR019734">
    <property type="entry name" value="TPR_rpt"/>
</dbReference>
<feature type="region of interest" description="Disordered" evidence="1">
    <location>
        <begin position="1"/>
        <end position="37"/>
    </location>
</feature>
<gene>
    <name evidence="2" type="ORF">DSM106972_078500</name>
</gene>
<feature type="region of interest" description="Disordered" evidence="1">
    <location>
        <begin position="144"/>
        <end position="164"/>
    </location>
</feature>
<name>A0A433UZA0_9CYAN</name>
<keyword evidence="3" id="KW-1185">Reference proteome</keyword>
<dbReference type="SUPFAM" id="SSF48452">
    <property type="entry name" value="TPR-like"/>
    <property type="match status" value="1"/>
</dbReference>
<dbReference type="Gene3D" id="1.25.40.10">
    <property type="entry name" value="Tetratricopeptide repeat domain"/>
    <property type="match status" value="1"/>
</dbReference>
<reference evidence="2" key="2">
    <citation type="journal article" date="2019" name="Genome Biol. Evol.">
        <title>Day and night: Metabolic profiles and evolutionary relationships of six axenic non-marine cyanobacteria.</title>
        <authorList>
            <person name="Will S.E."/>
            <person name="Henke P."/>
            <person name="Boedeker C."/>
            <person name="Huang S."/>
            <person name="Brinkmann H."/>
            <person name="Rohde M."/>
            <person name="Jarek M."/>
            <person name="Friedl T."/>
            <person name="Seufert S."/>
            <person name="Schumacher M."/>
            <person name="Overmann J."/>
            <person name="Neumann-Schaal M."/>
            <person name="Petersen J."/>
        </authorList>
    </citation>
    <scope>NUCLEOTIDE SEQUENCE [LARGE SCALE GENOMIC DNA]</scope>
    <source>
        <strain evidence="2">PCC 7102</strain>
    </source>
</reference>
<evidence type="ECO:0000313" key="2">
    <source>
        <dbReference type="EMBL" id="RUS99148.1"/>
    </source>
</evidence>
<organism evidence="2 3">
    <name type="scientific">Dulcicalothrix desertica PCC 7102</name>
    <dbReference type="NCBI Taxonomy" id="232991"/>
    <lineage>
        <taxon>Bacteria</taxon>
        <taxon>Bacillati</taxon>
        <taxon>Cyanobacteriota</taxon>
        <taxon>Cyanophyceae</taxon>
        <taxon>Nostocales</taxon>
        <taxon>Calotrichaceae</taxon>
        <taxon>Dulcicalothrix</taxon>
    </lineage>
</organism>
<dbReference type="AlphaFoldDB" id="A0A433UZA0"/>
<dbReference type="RefSeq" id="WP_127085920.1">
    <property type="nucleotide sequence ID" value="NZ_RSCL01000027.1"/>
</dbReference>
<proteinExistence type="predicted"/>
<dbReference type="SMART" id="SM00028">
    <property type="entry name" value="TPR"/>
    <property type="match status" value="3"/>
</dbReference>
<sequence length="225" mass="25453">MLTSKTLLSSNNKANENQSNSTETIKTEKPQQSQVELSQQKQWRQQLSVLQPNLKKYQQDGNITQEISTLSQIGIIHNELNEYSQALEYLQLAQTKLNASNLAPREKSFMESELLVGLGTIYADQGNYPQVLEITRKISQSSSLSIGDLGSNAKPTPDKKQPPEVNIRKDAYTLYSIATTQQKRGKVREALRTAEEVLKMLRTVNEKNGEQEVTNFINTLRQQLQ</sequence>
<comment type="caution">
    <text evidence="2">The sequence shown here is derived from an EMBL/GenBank/DDBJ whole genome shotgun (WGS) entry which is preliminary data.</text>
</comment>
<evidence type="ECO:0008006" key="4">
    <source>
        <dbReference type="Google" id="ProtNLM"/>
    </source>
</evidence>
<evidence type="ECO:0000256" key="1">
    <source>
        <dbReference type="SAM" id="MobiDB-lite"/>
    </source>
</evidence>